<proteinExistence type="predicted"/>
<sequence>MVVQGVFDVKMSNSYSVIYMKTKEPNLRRPNTAHGNSNLAILYVLVPDGVSRSRVAKTIVLDPIHSLRRLTGSQLFLPSLLTDLGLLKP</sequence>
<accession>A0A426ZRC9</accession>
<dbReference type="Proteomes" id="UP000287651">
    <property type="component" value="Unassembled WGS sequence"/>
</dbReference>
<reference evidence="1 2" key="1">
    <citation type="journal article" date="2014" name="Agronomy (Basel)">
        <title>A Draft Genome Sequence for Ensete ventricosum, the Drought-Tolerant Tree Against Hunger.</title>
        <authorList>
            <person name="Harrison J."/>
            <person name="Moore K.A."/>
            <person name="Paszkiewicz K."/>
            <person name="Jones T."/>
            <person name="Grant M."/>
            <person name="Ambacheew D."/>
            <person name="Muzemil S."/>
            <person name="Studholme D.J."/>
        </authorList>
    </citation>
    <scope>NUCLEOTIDE SEQUENCE [LARGE SCALE GENOMIC DNA]</scope>
</reference>
<comment type="caution">
    <text evidence="1">The sequence shown here is derived from an EMBL/GenBank/DDBJ whole genome shotgun (WGS) entry which is preliminary data.</text>
</comment>
<gene>
    <name evidence="1" type="ORF">B296_00012309</name>
</gene>
<dbReference type="AlphaFoldDB" id="A0A426ZRC9"/>
<protein>
    <submittedName>
        <fullName evidence="1">Uncharacterized protein</fullName>
    </submittedName>
</protein>
<evidence type="ECO:0000313" key="2">
    <source>
        <dbReference type="Proteomes" id="UP000287651"/>
    </source>
</evidence>
<name>A0A426ZRC9_ENSVE</name>
<evidence type="ECO:0000313" key="1">
    <source>
        <dbReference type="EMBL" id="RRT66583.1"/>
    </source>
</evidence>
<organism evidence="1 2">
    <name type="scientific">Ensete ventricosum</name>
    <name type="common">Abyssinian banana</name>
    <name type="synonym">Musa ensete</name>
    <dbReference type="NCBI Taxonomy" id="4639"/>
    <lineage>
        <taxon>Eukaryota</taxon>
        <taxon>Viridiplantae</taxon>
        <taxon>Streptophyta</taxon>
        <taxon>Embryophyta</taxon>
        <taxon>Tracheophyta</taxon>
        <taxon>Spermatophyta</taxon>
        <taxon>Magnoliopsida</taxon>
        <taxon>Liliopsida</taxon>
        <taxon>Zingiberales</taxon>
        <taxon>Musaceae</taxon>
        <taxon>Ensete</taxon>
    </lineage>
</organism>
<dbReference type="EMBL" id="AMZH03005371">
    <property type="protein sequence ID" value="RRT66583.1"/>
    <property type="molecule type" value="Genomic_DNA"/>
</dbReference>